<reference evidence="2 3" key="1">
    <citation type="journal article" date="1991" name="Int. J. Syst. Bacteriol.">
        <title>Description of the erythromycin-producing bacterium Arthrobacter sp. strain NRRL B-3381 as Aeromicrobium erythreum gen. nov., sp. nov.</title>
        <authorList>
            <person name="Miller E.S."/>
            <person name="Woese C.R."/>
            <person name="Brenner S."/>
        </authorList>
    </citation>
    <scope>NUCLEOTIDE SEQUENCE [LARGE SCALE GENOMIC DNA]</scope>
    <source>
        <strain evidence="2 3">AR18</strain>
    </source>
</reference>
<proteinExistence type="predicted"/>
<protein>
    <submittedName>
        <fullName evidence="2">Uncharacterized protein</fullName>
    </submittedName>
</protein>
<evidence type="ECO:0000313" key="3">
    <source>
        <dbReference type="Proteomes" id="UP000067689"/>
    </source>
</evidence>
<keyword evidence="1" id="KW-0812">Transmembrane</keyword>
<dbReference type="KEGG" id="aer:AERYTH_00315"/>
<dbReference type="RefSeq" id="WP_067853097.1">
    <property type="nucleotide sequence ID" value="NZ_CP011502.1"/>
</dbReference>
<accession>A0A0U4D4Y2</accession>
<dbReference type="PATRIC" id="fig|2041.4.peg.64"/>
<sequence>MRPRPLQAVIVLLPLVALARGIDLLSLVLLLGVAAWFGVRRDASWTDAVGRAIDLSLAGLVGVAVVLGTVTLLPRAVHEGVTVMLVGAWVVAVVVTAGLALTTVDQPRWRPLLRRALDART</sequence>
<dbReference type="AlphaFoldDB" id="A0A0U4D4Y2"/>
<gene>
    <name evidence="2" type="ORF">AERYTH_00315</name>
</gene>
<keyword evidence="1" id="KW-1133">Transmembrane helix</keyword>
<feature type="transmembrane region" description="Helical" evidence="1">
    <location>
        <begin position="6"/>
        <end position="37"/>
    </location>
</feature>
<keyword evidence="3" id="KW-1185">Reference proteome</keyword>
<dbReference type="Proteomes" id="UP000067689">
    <property type="component" value="Chromosome"/>
</dbReference>
<organism evidence="2 3">
    <name type="scientific">Aeromicrobium erythreum</name>
    <dbReference type="NCBI Taxonomy" id="2041"/>
    <lineage>
        <taxon>Bacteria</taxon>
        <taxon>Bacillati</taxon>
        <taxon>Actinomycetota</taxon>
        <taxon>Actinomycetes</taxon>
        <taxon>Propionibacteriales</taxon>
        <taxon>Nocardioidaceae</taxon>
        <taxon>Aeromicrobium</taxon>
    </lineage>
</organism>
<evidence type="ECO:0000256" key="1">
    <source>
        <dbReference type="SAM" id="Phobius"/>
    </source>
</evidence>
<keyword evidence="1" id="KW-0472">Membrane</keyword>
<name>A0A0U4D4Y2_9ACTN</name>
<feature type="transmembrane region" description="Helical" evidence="1">
    <location>
        <begin position="83"/>
        <end position="104"/>
    </location>
</feature>
<evidence type="ECO:0000313" key="2">
    <source>
        <dbReference type="EMBL" id="ALX03250.1"/>
    </source>
</evidence>
<feature type="transmembrane region" description="Helical" evidence="1">
    <location>
        <begin position="57"/>
        <end position="77"/>
    </location>
</feature>
<dbReference type="EMBL" id="CP011502">
    <property type="protein sequence ID" value="ALX03250.1"/>
    <property type="molecule type" value="Genomic_DNA"/>
</dbReference>